<accession>A0A7C9TQQ5</accession>
<evidence type="ECO:0000313" key="1">
    <source>
        <dbReference type="EMBL" id="NEM91616.1"/>
    </source>
</evidence>
<organism evidence="1 2">
    <name type="scientific">Galbitalea soli</name>
    <dbReference type="NCBI Taxonomy" id="1268042"/>
    <lineage>
        <taxon>Bacteria</taxon>
        <taxon>Bacillati</taxon>
        <taxon>Actinomycetota</taxon>
        <taxon>Actinomycetes</taxon>
        <taxon>Micrococcales</taxon>
        <taxon>Microbacteriaceae</taxon>
        <taxon>Galbitalea</taxon>
    </lineage>
</organism>
<proteinExistence type="predicted"/>
<evidence type="ECO:0008006" key="3">
    <source>
        <dbReference type="Google" id="ProtNLM"/>
    </source>
</evidence>
<gene>
    <name evidence="1" type="ORF">G3T37_09620</name>
</gene>
<dbReference type="AlphaFoldDB" id="A0A7C9TQQ5"/>
<protein>
    <recommendedName>
        <fullName evidence="3">Asp23/Gls24 family envelope stress response protein</fullName>
    </recommendedName>
</protein>
<keyword evidence="2" id="KW-1185">Reference proteome</keyword>
<comment type="caution">
    <text evidence="1">The sequence shown here is derived from an EMBL/GenBank/DDBJ whole genome shotgun (WGS) entry which is preliminary data.</text>
</comment>
<dbReference type="Proteomes" id="UP000479756">
    <property type="component" value="Unassembled WGS sequence"/>
</dbReference>
<sequence length="104" mass="11011">MSADHDELALRLDEVVGEVEGVEAVFSADPTIVRSVRSLASGPERIALVRVVEDSEGLRILASVGVSDDRQAPLTARRVSDAIRAAVGGHPIAEVHVRVGRVAH</sequence>
<dbReference type="EMBL" id="JAAGWZ010000002">
    <property type="protein sequence ID" value="NEM91616.1"/>
    <property type="molecule type" value="Genomic_DNA"/>
</dbReference>
<name>A0A7C9TQQ5_9MICO</name>
<reference evidence="1 2" key="1">
    <citation type="journal article" date="2014" name="Int. J. Syst. Evol. Microbiol.">
        <title>Description of Galbitalea soli gen. nov., sp. nov., and Frondihabitans sucicola sp. nov.</title>
        <authorList>
            <person name="Kim S.J."/>
            <person name="Lim J.M."/>
            <person name="Ahn J.H."/>
            <person name="Weon H.Y."/>
            <person name="Hamada M."/>
            <person name="Suzuki K."/>
            <person name="Ahn T.Y."/>
            <person name="Kwon S.W."/>
        </authorList>
    </citation>
    <scope>NUCLEOTIDE SEQUENCE [LARGE SCALE GENOMIC DNA]</scope>
    <source>
        <strain evidence="1 2">NBRC 108727</strain>
    </source>
</reference>
<evidence type="ECO:0000313" key="2">
    <source>
        <dbReference type="Proteomes" id="UP000479756"/>
    </source>
</evidence>
<dbReference type="RefSeq" id="WP_163473432.1">
    <property type="nucleotide sequence ID" value="NZ_JAAGWZ010000002.1"/>
</dbReference>